<feature type="non-terminal residue" evidence="5">
    <location>
        <position position="1"/>
    </location>
</feature>
<comment type="caution">
    <text evidence="5">The sequence shown here is derived from an EMBL/GenBank/DDBJ whole genome shotgun (WGS) entry which is preliminary data.</text>
</comment>
<dbReference type="AlphaFoldDB" id="A0A9N9IYX8"/>
<evidence type="ECO:0000256" key="1">
    <source>
        <dbReference type="ARBA" id="ARBA00022801"/>
    </source>
</evidence>
<keyword evidence="3" id="KW-1133">Transmembrane helix</keyword>
<accession>A0A9N9IYX8</accession>
<dbReference type="Pfam" id="PF00561">
    <property type="entry name" value="Abhydrolase_1"/>
    <property type="match status" value="1"/>
</dbReference>
<dbReference type="PANTHER" id="PTHR43329">
    <property type="entry name" value="EPOXIDE HYDROLASE"/>
    <property type="match status" value="1"/>
</dbReference>
<evidence type="ECO:0000256" key="2">
    <source>
        <dbReference type="ARBA" id="ARBA00038334"/>
    </source>
</evidence>
<dbReference type="PRINTS" id="PR00412">
    <property type="entry name" value="EPOXHYDRLASE"/>
</dbReference>
<keyword evidence="3" id="KW-0812">Transmembrane</keyword>
<comment type="similarity">
    <text evidence="2">Belongs to the AB hydrolase superfamily. Epoxide hydrolase family.</text>
</comment>
<dbReference type="InterPro" id="IPR029058">
    <property type="entry name" value="AB_hydrolase_fold"/>
</dbReference>
<keyword evidence="3" id="KW-0472">Membrane</keyword>
<evidence type="ECO:0000256" key="3">
    <source>
        <dbReference type="SAM" id="Phobius"/>
    </source>
</evidence>
<dbReference type="EMBL" id="CAJVPV010037236">
    <property type="protein sequence ID" value="CAG8754634.1"/>
    <property type="molecule type" value="Genomic_DNA"/>
</dbReference>
<sequence>NHEEIKKFGANQEFSTKKKPDSLFHHIFTIPLTLFWRGNISLKKFWLVCKLTSKISKKSMWEHVQPPNSKDESMPSKMIKGIENFMLYIFIYTYAVISGILFVGIPLLKVWLIKRENMGRFKDRSDVSEKLDTLDPHHGKHRTLVVDGNTFHYVEAGNVNGPLILFLHGFPDFWYSWRYQLEGLKETGYHLVAVDMRGYGGSHKPREINEYNYDHLLGDIRGFIQELSPSGRAACVVGHDWGGVLAWQAAAQSWEWDHADQSGYIERLIILNAPHTLVLRNSILQKFLDL</sequence>
<protein>
    <submittedName>
        <fullName evidence="5">14756_t:CDS:1</fullName>
    </submittedName>
</protein>
<reference evidence="5" key="1">
    <citation type="submission" date="2021-06" db="EMBL/GenBank/DDBJ databases">
        <authorList>
            <person name="Kallberg Y."/>
            <person name="Tangrot J."/>
            <person name="Rosling A."/>
        </authorList>
    </citation>
    <scope>NUCLEOTIDE SEQUENCE</scope>
    <source>
        <strain evidence="5">CL551</strain>
    </source>
</reference>
<evidence type="ECO:0000259" key="4">
    <source>
        <dbReference type="Pfam" id="PF00561"/>
    </source>
</evidence>
<evidence type="ECO:0000313" key="6">
    <source>
        <dbReference type="Proteomes" id="UP000789342"/>
    </source>
</evidence>
<keyword evidence="6" id="KW-1185">Reference proteome</keyword>
<proteinExistence type="inferred from homology"/>
<feature type="non-terminal residue" evidence="5">
    <location>
        <position position="290"/>
    </location>
</feature>
<gene>
    <name evidence="5" type="ORF">AMORRO_LOCUS15522</name>
</gene>
<dbReference type="SUPFAM" id="SSF53474">
    <property type="entry name" value="alpha/beta-Hydrolases"/>
    <property type="match status" value="1"/>
</dbReference>
<dbReference type="InterPro" id="IPR000073">
    <property type="entry name" value="AB_hydrolase_1"/>
</dbReference>
<evidence type="ECO:0000313" key="5">
    <source>
        <dbReference type="EMBL" id="CAG8754634.1"/>
    </source>
</evidence>
<feature type="domain" description="AB hydrolase-1" evidence="4">
    <location>
        <begin position="162"/>
        <end position="262"/>
    </location>
</feature>
<organism evidence="5 6">
    <name type="scientific">Acaulospora morrowiae</name>
    <dbReference type="NCBI Taxonomy" id="94023"/>
    <lineage>
        <taxon>Eukaryota</taxon>
        <taxon>Fungi</taxon>
        <taxon>Fungi incertae sedis</taxon>
        <taxon>Mucoromycota</taxon>
        <taxon>Glomeromycotina</taxon>
        <taxon>Glomeromycetes</taxon>
        <taxon>Diversisporales</taxon>
        <taxon>Acaulosporaceae</taxon>
        <taxon>Acaulospora</taxon>
    </lineage>
</organism>
<name>A0A9N9IYX8_9GLOM</name>
<dbReference type="GO" id="GO:0016787">
    <property type="term" value="F:hydrolase activity"/>
    <property type="evidence" value="ECO:0007669"/>
    <property type="project" value="UniProtKB-KW"/>
</dbReference>
<dbReference type="OrthoDB" id="408373at2759"/>
<keyword evidence="1" id="KW-0378">Hydrolase</keyword>
<dbReference type="Gene3D" id="3.40.50.1820">
    <property type="entry name" value="alpha/beta hydrolase"/>
    <property type="match status" value="1"/>
</dbReference>
<feature type="transmembrane region" description="Helical" evidence="3">
    <location>
        <begin position="85"/>
        <end position="112"/>
    </location>
</feature>
<dbReference type="InterPro" id="IPR000639">
    <property type="entry name" value="Epox_hydrolase-like"/>
</dbReference>
<dbReference type="Proteomes" id="UP000789342">
    <property type="component" value="Unassembled WGS sequence"/>
</dbReference>